<dbReference type="AlphaFoldDB" id="A0A9P6LGX8"/>
<organism evidence="2 3">
    <name type="scientific">Colletotrichum karsti</name>
    <dbReference type="NCBI Taxonomy" id="1095194"/>
    <lineage>
        <taxon>Eukaryota</taxon>
        <taxon>Fungi</taxon>
        <taxon>Dikarya</taxon>
        <taxon>Ascomycota</taxon>
        <taxon>Pezizomycotina</taxon>
        <taxon>Sordariomycetes</taxon>
        <taxon>Hypocreomycetidae</taxon>
        <taxon>Glomerellales</taxon>
        <taxon>Glomerellaceae</taxon>
        <taxon>Colletotrichum</taxon>
        <taxon>Colletotrichum boninense species complex</taxon>
    </lineage>
</organism>
<sequence length="153" mass="16056">MHFSLAAITAFAGVAFAGVIARDDTAGPVHIPVDSPGNAEEGSLQAITHLYICSDANFSGRCQNLESNTGQCYNLGNGFNDVVSSLGPDAGTSCTIWENNGCSGASIVNIVSPGIYNLADSIWNFNDRRFLALVPDAELPARGCRPGRSSFDI</sequence>
<accession>A0A9P6LGX8</accession>
<evidence type="ECO:0000313" key="2">
    <source>
        <dbReference type="EMBL" id="KAF9871922.1"/>
    </source>
</evidence>
<name>A0A9P6LGX8_9PEZI</name>
<dbReference type="OrthoDB" id="2910287at2759"/>
<keyword evidence="3" id="KW-1185">Reference proteome</keyword>
<evidence type="ECO:0000313" key="3">
    <source>
        <dbReference type="Proteomes" id="UP000781932"/>
    </source>
</evidence>
<feature type="chain" id="PRO_5040414773" evidence="1">
    <location>
        <begin position="18"/>
        <end position="153"/>
    </location>
</feature>
<feature type="signal peptide" evidence="1">
    <location>
        <begin position="1"/>
        <end position="17"/>
    </location>
</feature>
<dbReference type="GeneID" id="62166342"/>
<reference evidence="2" key="2">
    <citation type="submission" date="2020-11" db="EMBL/GenBank/DDBJ databases">
        <title>Whole genome sequencing of Colletotrichum sp.</title>
        <authorList>
            <person name="Li H."/>
        </authorList>
    </citation>
    <scope>NUCLEOTIDE SEQUENCE</scope>
    <source>
        <strain evidence="2">CkLH20</strain>
    </source>
</reference>
<dbReference type="SUPFAM" id="SSF49695">
    <property type="entry name" value="gamma-Crystallin-like"/>
    <property type="match status" value="1"/>
</dbReference>
<evidence type="ECO:0000256" key="1">
    <source>
        <dbReference type="SAM" id="SignalP"/>
    </source>
</evidence>
<proteinExistence type="predicted"/>
<dbReference type="Gene3D" id="2.60.20.10">
    <property type="entry name" value="Crystallins"/>
    <property type="match status" value="1"/>
</dbReference>
<keyword evidence="1" id="KW-0732">Signal</keyword>
<protein>
    <submittedName>
        <fullName evidence="2">Uncharacterized protein</fullName>
    </submittedName>
</protein>
<reference evidence="2" key="1">
    <citation type="submission" date="2020-03" db="EMBL/GenBank/DDBJ databases">
        <authorList>
            <person name="He L."/>
        </authorList>
    </citation>
    <scope>NUCLEOTIDE SEQUENCE</scope>
    <source>
        <strain evidence="2">CkLH20</strain>
    </source>
</reference>
<dbReference type="InterPro" id="IPR011024">
    <property type="entry name" value="G_crystallin-like"/>
</dbReference>
<dbReference type="RefSeq" id="XP_038741383.1">
    <property type="nucleotide sequence ID" value="XM_038893268.1"/>
</dbReference>
<comment type="caution">
    <text evidence="2">The sequence shown here is derived from an EMBL/GenBank/DDBJ whole genome shotgun (WGS) entry which is preliminary data.</text>
</comment>
<gene>
    <name evidence="2" type="ORF">CkaCkLH20_10554</name>
</gene>
<dbReference type="EMBL" id="JAATWM020000041">
    <property type="protein sequence ID" value="KAF9871922.1"/>
    <property type="molecule type" value="Genomic_DNA"/>
</dbReference>
<dbReference type="Proteomes" id="UP000781932">
    <property type="component" value="Unassembled WGS sequence"/>
</dbReference>